<keyword evidence="2 4" id="KW-0547">Nucleotide-binding</keyword>
<evidence type="ECO:0000256" key="1">
    <source>
        <dbReference type="ARBA" id="ARBA00022636"/>
    </source>
</evidence>
<feature type="domain" description="PilZ" evidence="5">
    <location>
        <begin position="126"/>
        <end position="239"/>
    </location>
</feature>
<comment type="similarity">
    <text evidence="4">Belongs to the YcgR family.</text>
</comment>
<dbReference type="GO" id="GO:0071945">
    <property type="term" value="P:regulation of bacterial-type flagellum-dependent cell motility by regulation of motor speed"/>
    <property type="evidence" value="ECO:0007669"/>
    <property type="project" value="UniProtKB-UniRule"/>
</dbReference>
<dbReference type="AlphaFoldDB" id="F5R7U9"/>
<dbReference type="STRING" id="1000565.METUNv1_00331"/>
<dbReference type="InterPro" id="IPR023787">
    <property type="entry name" value="T3SS_YcgR"/>
</dbReference>
<dbReference type="OrthoDB" id="5572581at2"/>
<dbReference type="InterPro" id="IPR009875">
    <property type="entry name" value="PilZ_domain"/>
</dbReference>
<comment type="caution">
    <text evidence="7">The sequence shown here is derived from an EMBL/GenBank/DDBJ whole genome shotgun (WGS) entry which is preliminary data.</text>
</comment>
<comment type="function">
    <text evidence="4">Acts as a flagellar brake, regulating swimming and swarming in a bis-(3'-5') cyclic diguanylic acid (c-di-GMP)-dependent manner. Binds 1 c-di-GMP dimer per subunit. Increasing levels of c-di-GMP lead to decreased motility.</text>
</comment>
<feature type="domain" description="Type III secretion system flagellar brake protein YcgR PilZN" evidence="6">
    <location>
        <begin position="18"/>
        <end position="124"/>
    </location>
</feature>
<evidence type="ECO:0000313" key="7">
    <source>
        <dbReference type="EMBL" id="EGK73160.1"/>
    </source>
</evidence>
<evidence type="ECO:0000256" key="2">
    <source>
        <dbReference type="ARBA" id="ARBA00022741"/>
    </source>
</evidence>
<dbReference type="RefSeq" id="WP_008058194.1">
    <property type="nucleotide sequence ID" value="NZ_AFHG01000029.1"/>
</dbReference>
<dbReference type="InterPro" id="IPR012349">
    <property type="entry name" value="Split_barrel_FMN-bd"/>
</dbReference>
<comment type="subunit">
    <text evidence="4">Monomer. Interacts with the flagellar basal bodies.</text>
</comment>
<dbReference type="EMBL" id="AFHG01000029">
    <property type="protein sequence ID" value="EGK73160.1"/>
    <property type="molecule type" value="Genomic_DNA"/>
</dbReference>
<dbReference type="InterPro" id="IPR009926">
    <property type="entry name" value="T3SS_YcgR_PilZN"/>
</dbReference>
<dbReference type="GO" id="GO:0071973">
    <property type="term" value="P:bacterial-type flagellum-dependent cell motility"/>
    <property type="evidence" value="ECO:0007669"/>
    <property type="project" value="UniProtKB-UniRule"/>
</dbReference>
<accession>F5R7U9</accession>
<dbReference type="Gene3D" id="2.30.110.10">
    <property type="entry name" value="Electron Transport, Fmn-binding Protein, Chain A"/>
    <property type="match status" value="1"/>
</dbReference>
<keyword evidence="3 4" id="KW-0975">Bacterial flagellum</keyword>
<dbReference type="Gene3D" id="2.40.10.220">
    <property type="entry name" value="predicted glycosyltransferase like domains"/>
    <property type="match status" value="1"/>
</dbReference>
<reference evidence="7 8" key="1">
    <citation type="journal article" date="2011" name="J. Bacteriol.">
        <title>Genome sequence of Methyloversatilis universalis FAM5T, a methylotrophic representative of the order Rhodocyclales.</title>
        <authorList>
            <person name="Kittichotirat W."/>
            <person name="Good N.M."/>
            <person name="Hall R."/>
            <person name="Bringel F."/>
            <person name="Lajus A."/>
            <person name="Medigue C."/>
            <person name="Smalley N.E."/>
            <person name="Beck D."/>
            <person name="Bumgarner R."/>
            <person name="Vuilleumier S."/>
            <person name="Kalyuzhnaya M.G."/>
        </authorList>
    </citation>
    <scope>NUCLEOTIDE SEQUENCE [LARGE SCALE GENOMIC DNA]</scope>
    <source>
        <strain evidence="8">ATCC BAA-1314 / JCM 13912 / FAM5</strain>
    </source>
</reference>
<evidence type="ECO:0000259" key="5">
    <source>
        <dbReference type="Pfam" id="PF07238"/>
    </source>
</evidence>
<sequence>MTDAIRFDLLEADDFARYVLDGQTDIAFYLRAMKDKRVNLSVYAGRAPTPFLTAVLAVDDARGTLVLDAPRDLALLDQAASASPLVVLTSLEKVKIQFMVERGTVIDHEGHPALELPFPSRMLRLQRRDYYRLILPPNPPLRCLMPSPDGESRMVDAAVVDISGGGLAVIVPPSGLDVKVDSVIDNCQITLPELGTVTATLQVRNMFRVTERGGTELRAGCQFIGLPAAADALIQRYILRMERDRNARQGA</sequence>
<name>F5R7U9_METUF</name>
<keyword evidence="1 4" id="KW-0973">c-di-GMP</keyword>
<evidence type="ECO:0000256" key="4">
    <source>
        <dbReference type="HAMAP-Rule" id="MF_01457"/>
    </source>
</evidence>
<comment type="subcellular location">
    <subcellularLocation>
        <location evidence="4">Bacterial flagellum basal body</location>
    </subcellularLocation>
</comment>
<proteinExistence type="inferred from homology"/>
<dbReference type="HAMAP" id="MF_01457">
    <property type="entry name" value="YcgR"/>
    <property type="match status" value="1"/>
</dbReference>
<evidence type="ECO:0000256" key="3">
    <source>
        <dbReference type="ARBA" id="ARBA00023143"/>
    </source>
</evidence>
<dbReference type="GO" id="GO:0035438">
    <property type="term" value="F:cyclic-di-GMP binding"/>
    <property type="evidence" value="ECO:0007669"/>
    <property type="project" value="UniProtKB-UniRule"/>
</dbReference>
<evidence type="ECO:0000259" key="6">
    <source>
        <dbReference type="Pfam" id="PF07317"/>
    </source>
</evidence>
<protein>
    <recommendedName>
        <fullName evidence="4">Flagellar brake protein YcgR</fullName>
    </recommendedName>
    <alternativeName>
        <fullName evidence="4">Cyclic di-GMP binding protein YcgR</fullName>
    </alternativeName>
</protein>
<evidence type="ECO:0000313" key="8">
    <source>
        <dbReference type="Proteomes" id="UP000005019"/>
    </source>
</evidence>
<dbReference type="Proteomes" id="UP000005019">
    <property type="component" value="Unassembled WGS sequence"/>
</dbReference>
<organism evidence="7 8">
    <name type="scientific">Methyloversatilis universalis (strain ATCC BAA-1314 / DSM 25237 / JCM 13912 / CCUG 52030 / FAM5)</name>
    <dbReference type="NCBI Taxonomy" id="1000565"/>
    <lineage>
        <taxon>Bacteria</taxon>
        <taxon>Pseudomonadati</taxon>
        <taxon>Pseudomonadota</taxon>
        <taxon>Betaproteobacteria</taxon>
        <taxon>Nitrosomonadales</taxon>
        <taxon>Sterolibacteriaceae</taxon>
        <taxon>Methyloversatilis</taxon>
    </lineage>
</organism>
<dbReference type="Pfam" id="PF07317">
    <property type="entry name" value="PilZN"/>
    <property type="match status" value="1"/>
</dbReference>
<dbReference type="GO" id="GO:0009425">
    <property type="term" value="C:bacterial-type flagellum basal body"/>
    <property type="evidence" value="ECO:0007669"/>
    <property type="project" value="UniProtKB-SubCell"/>
</dbReference>
<dbReference type="eggNOG" id="COG5581">
    <property type="taxonomic scope" value="Bacteria"/>
</dbReference>
<gene>
    <name evidence="4" type="primary">ycgR</name>
    <name evidence="7" type="ORF">METUNv1_00331</name>
</gene>
<keyword evidence="8" id="KW-1185">Reference proteome</keyword>
<dbReference type="Pfam" id="PF07238">
    <property type="entry name" value="PilZ"/>
    <property type="match status" value="1"/>
</dbReference>